<feature type="domain" description="Nudix hydrolase" evidence="4">
    <location>
        <begin position="28"/>
        <end position="188"/>
    </location>
</feature>
<organism evidence="5 6">
    <name type="scientific">Apiospora hydei</name>
    <dbReference type="NCBI Taxonomy" id="1337664"/>
    <lineage>
        <taxon>Eukaryota</taxon>
        <taxon>Fungi</taxon>
        <taxon>Dikarya</taxon>
        <taxon>Ascomycota</taxon>
        <taxon>Pezizomycotina</taxon>
        <taxon>Sordariomycetes</taxon>
        <taxon>Xylariomycetidae</taxon>
        <taxon>Amphisphaeriales</taxon>
        <taxon>Apiosporaceae</taxon>
        <taxon>Apiospora</taxon>
    </lineage>
</organism>
<evidence type="ECO:0000256" key="3">
    <source>
        <dbReference type="SAM" id="MobiDB-lite"/>
    </source>
</evidence>
<evidence type="ECO:0000256" key="2">
    <source>
        <dbReference type="RuleBase" id="RU003814"/>
    </source>
</evidence>
<dbReference type="Gene3D" id="3.40.50.10470">
    <property type="entry name" value="Translation initiation factor eif-2b, domain 2"/>
    <property type="match status" value="1"/>
</dbReference>
<proteinExistence type="inferred from homology"/>
<dbReference type="RefSeq" id="XP_066668745.1">
    <property type="nucleotide sequence ID" value="XM_066809822.1"/>
</dbReference>
<dbReference type="InterPro" id="IPR037171">
    <property type="entry name" value="NagB/RpiA_transferase-like"/>
</dbReference>
<evidence type="ECO:0000313" key="6">
    <source>
        <dbReference type="Proteomes" id="UP001433268"/>
    </source>
</evidence>
<dbReference type="PROSITE" id="PS51462">
    <property type="entry name" value="NUDIX"/>
    <property type="match status" value="1"/>
</dbReference>
<dbReference type="EMBL" id="JAQQWN010000005">
    <property type="protein sequence ID" value="KAK8084236.1"/>
    <property type="molecule type" value="Genomic_DNA"/>
</dbReference>
<dbReference type="Gene3D" id="3.90.79.10">
    <property type="entry name" value="Nucleoside Triphosphate Pyrophosphohydrolase"/>
    <property type="match status" value="1"/>
</dbReference>
<dbReference type="InterPro" id="IPR042529">
    <property type="entry name" value="IF_2B-like_C"/>
</dbReference>
<dbReference type="InterPro" id="IPR000649">
    <property type="entry name" value="IF-2B-related"/>
</dbReference>
<reference evidence="5 6" key="1">
    <citation type="submission" date="2023-01" db="EMBL/GenBank/DDBJ databases">
        <title>Analysis of 21 Apiospora genomes using comparative genomics revels a genus with tremendous synthesis potential of carbohydrate active enzymes and secondary metabolites.</title>
        <authorList>
            <person name="Sorensen T."/>
        </authorList>
    </citation>
    <scope>NUCLEOTIDE SEQUENCE [LARGE SCALE GENOMIC DNA]</scope>
    <source>
        <strain evidence="5 6">CBS 114990</strain>
    </source>
</reference>
<dbReference type="InterPro" id="IPR000086">
    <property type="entry name" value="NUDIX_hydrolase_dom"/>
</dbReference>
<evidence type="ECO:0000256" key="1">
    <source>
        <dbReference type="ARBA" id="ARBA00007251"/>
    </source>
</evidence>
<dbReference type="PANTHER" id="PTHR43475">
    <property type="entry name" value="METHYLTHIORIBOSE-1-PHOSPHATE ISOMERASE"/>
    <property type="match status" value="1"/>
</dbReference>
<feature type="region of interest" description="Disordered" evidence="3">
    <location>
        <begin position="1"/>
        <end position="23"/>
    </location>
</feature>
<keyword evidence="6" id="KW-1185">Reference proteome</keyword>
<gene>
    <name evidence="5" type="ORF">PG997_005507</name>
</gene>
<dbReference type="SUPFAM" id="SSF100950">
    <property type="entry name" value="NagB/RpiA/CoA transferase-like"/>
    <property type="match status" value="1"/>
</dbReference>
<accession>A0ABR1WL31</accession>
<protein>
    <submittedName>
        <fullName evidence="5">NUDIX domain-containing protein</fullName>
    </submittedName>
</protein>
<name>A0ABR1WL31_9PEZI</name>
<evidence type="ECO:0000313" key="5">
    <source>
        <dbReference type="EMBL" id="KAK8084236.1"/>
    </source>
</evidence>
<comment type="caution">
    <text evidence="5">The sequence shown here is derived from an EMBL/GenBank/DDBJ whole genome shotgun (WGS) entry which is preliminary data.</text>
</comment>
<dbReference type="PANTHER" id="PTHR43475:SF3">
    <property type="entry name" value="TRANSLATION INITIATION FACTOR EIF-2B SUBUNIT FAMILY PROTEIN (AFU_ORTHOLOGUE AFUA_2G14290)"/>
    <property type="match status" value="1"/>
</dbReference>
<dbReference type="InterPro" id="IPR015797">
    <property type="entry name" value="NUDIX_hydrolase-like_dom_sf"/>
</dbReference>
<dbReference type="Pfam" id="PF00293">
    <property type="entry name" value="NUDIX"/>
    <property type="match status" value="1"/>
</dbReference>
<dbReference type="GeneID" id="92042882"/>
<dbReference type="Pfam" id="PF01008">
    <property type="entry name" value="IF-2B"/>
    <property type="match status" value="1"/>
</dbReference>
<evidence type="ECO:0000259" key="4">
    <source>
        <dbReference type="PROSITE" id="PS51462"/>
    </source>
</evidence>
<dbReference type="SUPFAM" id="SSF55811">
    <property type="entry name" value="Nudix"/>
    <property type="match status" value="1"/>
</dbReference>
<sequence>MSSSSQPQHHNEVTDPAADEGDMTPTLKKREVAASFLFRNVLDDPRKVQVALFRRSGAVRTYQHKLAPISGSVEKDDANALATAFREIKEETTLGPESIDLLREGKPYSFVDESIGRQWTIHPFAFILKSSAEEGDGQGGEGSGIVIDWEHEGWDYEGWDWYDPLLFGGVPRLLDSLRRVWPAIDLGARAGSTLTVGLSRLQTDHERGARQLAALAVSYLTGVFVEGNCSMDDGWWARVRMAAWHLWKNGRESMGAAIVSALVTVLSRIENEALKPGGTVFERSNRVSAVMDEWREQRDSIISKVQASFVDLVRDRVLSEGPKKKKKKILKVLTLSSSSTISSCLLQAATALDVTLDLRILESRPLCEGVTMASKLLSDAEHEKRVNITLYSDASAALASEDVDMVLLGADRISSAGDVSNKTGSLPAVLSAKHVSPSSRVVVLSEVDKIAGPGNASDHAAEENDAIELTRGWEGTVKGADDVLAASYSTEAARSGDDSPRVKVKNIYFEWVPARLIDAYVTDEGVWSSDDIRKRSDWVGTEIDRFFGDL</sequence>
<comment type="similarity">
    <text evidence="1 2">Belongs to the eIF-2B alpha/beta/delta subunits family.</text>
</comment>
<dbReference type="Proteomes" id="UP001433268">
    <property type="component" value="Unassembled WGS sequence"/>
</dbReference>